<dbReference type="PANTHER" id="PTHR13136">
    <property type="entry name" value="TESTIS DEVELOPMENT PROTEIN PRTD"/>
    <property type="match status" value="1"/>
</dbReference>
<accession>A0A099KZY2</accession>
<dbReference type="Gene3D" id="3.40.50.1820">
    <property type="entry name" value="alpha/beta hydrolase"/>
    <property type="match status" value="1"/>
</dbReference>
<protein>
    <recommendedName>
        <fullName evidence="1">KANL3/Tex30 alpha/beta hydrolase-like domain-containing protein</fullName>
    </recommendedName>
</protein>
<dbReference type="PANTHER" id="PTHR13136:SF11">
    <property type="entry name" value="TESTIS-EXPRESSED PROTEIN 30"/>
    <property type="match status" value="1"/>
</dbReference>
<dbReference type="PATRIC" id="fig|28229.3.peg.1014"/>
<dbReference type="RefSeq" id="WP_231561986.1">
    <property type="nucleotide sequence ID" value="NZ_JQEC01000011.1"/>
</dbReference>
<dbReference type="SUPFAM" id="SSF53474">
    <property type="entry name" value="alpha/beta-Hydrolases"/>
    <property type="match status" value="1"/>
</dbReference>
<sequence length="256" mass="28522">MASMQEKRQVNIQVKSQVISGVDGCDINIIWDTVDNATAQVIFAHGAGANMTHEFMAKIALLLNKASINVIRFNFPFMDKRALTGKKYPPDRMPKLLPCYQAVVGHVVKHSSNKELPLFIGGKSMGSRVAANLVADPEVLDVNLFNKISAVFCLGYPFHPTKKPEKLRLEPLFGASKPILIVQGDRDTLGNKEEILSYQLAEHCQCVFLADGDHSFKPRVKSGFTLQAHMKCAVEEIVYFINQVLLDSKVEHEEKL</sequence>
<dbReference type="InterPro" id="IPR046879">
    <property type="entry name" value="KANL3/Tex30_Abhydrolase"/>
</dbReference>
<evidence type="ECO:0000313" key="3">
    <source>
        <dbReference type="Proteomes" id="UP000029868"/>
    </source>
</evidence>
<feature type="domain" description="KANL3/Tex30 alpha/beta hydrolase-like" evidence="1">
    <location>
        <begin position="38"/>
        <end position="242"/>
    </location>
</feature>
<dbReference type="InterPro" id="IPR026555">
    <property type="entry name" value="NSL3/Tex30"/>
</dbReference>
<proteinExistence type="predicted"/>
<dbReference type="Pfam" id="PF20408">
    <property type="entry name" value="Abhydrolase_11"/>
    <property type="match status" value="1"/>
</dbReference>
<dbReference type="Proteomes" id="UP000029868">
    <property type="component" value="Unassembled WGS sequence"/>
</dbReference>
<reference evidence="2 3" key="1">
    <citation type="submission" date="2014-08" db="EMBL/GenBank/DDBJ databases">
        <title>Genomic and Phenotypic Diversity of Colwellia psychrerythraea strains from Disparate Marine Basins.</title>
        <authorList>
            <person name="Techtmann S.M."/>
            <person name="Stelling S.C."/>
            <person name="Utturkar S.M."/>
            <person name="Alshibli N."/>
            <person name="Harris A."/>
            <person name="Brown S.D."/>
            <person name="Hazen T.C."/>
        </authorList>
    </citation>
    <scope>NUCLEOTIDE SEQUENCE [LARGE SCALE GENOMIC DNA]</scope>
    <source>
        <strain evidence="2 3">GAB14E</strain>
    </source>
</reference>
<comment type="caution">
    <text evidence="2">The sequence shown here is derived from an EMBL/GenBank/DDBJ whole genome shotgun (WGS) entry which is preliminary data.</text>
</comment>
<dbReference type="AlphaFoldDB" id="A0A099KZY2"/>
<name>A0A099KZY2_COLPS</name>
<evidence type="ECO:0000259" key="1">
    <source>
        <dbReference type="Pfam" id="PF20408"/>
    </source>
</evidence>
<dbReference type="InterPro" id="IPR029058">
    <property type="entry name" value="AB_hydrolase_fold"/>
</dbReference>
<gene>
    <name evidence="2" type="ORF">GAB14E_0083</name>
</gene>
<evidence type="ECO:0000313" key="2">
    <source>
        <dbReference type="EMBL" id="KGJ96136.1"/>
    </source>
</evidence>
<dbReference type="EMBL" id="JQEC01000011">
    <property type="protein sequence ID" value="KGJ96136.1"/>
    <property type="molecule type" value="Genomic_DNA"/>
</dbReference>
<organism evidence="2 3">
    <name type="scientific">Colwellia psychrerythraea</name>
    <name type="common">Vibrio psychroerythus</name>
    <dbReference type="NCBI Taxonomy" id="28229"/>
    <lineage>
        <taxon>Bacteria</taxon>
        <taxon>Pseudomonadati</taxon>
        <taxon>Pseudomonadota</taxon>
        <taxon>Gammaproteobacteria</taxon>
        <taxon>Alteromonadales</taxon>
        <taxon>Colwelliaceae</taxon>
        <taxon>Colwellia</taxon>
    </lineage>
</organism>